<dbReference type="AlphaFoldDB" id="A2NV12"/>
<accession>A2NV12</accession>
<reference evidence="1" key="1">
    <citation type="journal article" date="1989" name="EMBO J.">
        <title>Expression cloning of a receptor for human granulocyte-macrophage colony-stimulating factor.</title>
        <authorList>
            <person name="Gearing D.P."/>
            <person name="King J.A."/>
            <person name="Gough N.M."/>
            <person name="Nicola N.A."/>
        </authorList>
    </citation>
    <scope>NUCLEOTIDE SEQUENCE</scope>
    <source>
        <tissue evidence="1">Placenta</tissue>
    </source>
</reference>
<keyword evidence="1" id="KW-0675">Receptor</keyword>
<dbReference type="EMBL" id="X17648">
    <property type="protein sequence ID" value="CAA35637.1"/>
    <property type="molecule type" value="mRNA"/>
</dbReference>
<evidence type="ECO:0000313" key="1">
    <source>
        <dbReference type="EMBL" id="CAA35637.1"/>
    </source>
</evidence>
<organism evidence="1">
    <name type="scientific">Homo sapiens</name>
    <name type="common">Human</name>
    <dbReference type="NCBI Taxonomy" id="9606"/>
    <lineage>
        <taxon>Eukaryota</taxon>
        <taxon>Metazoa</taxon>
        <taxon>Chordata</taxon>
        <taxon>Craniata</taxon>
        <taxon>Vertebrata</taxon>
        <taxon>Euteleostomi</taxon>
        <taxon>Mammalia</taxon>
        <taxon>Eutheria</taxon>
        <taxon>Euarchontoglires</taxon>
        <taxon>Primates</taxon>
        <taxon>Haplorrhini</taxon>
        <taxon>Catarrhini</taxon>
        <taxon>Hominidae</taxon>
        <taxon>Homo</taxon>
    </lineage>
</organism>
<protein>
    <submittedName>
        <fullName evidence="1">Granulocyte-macrophage colony-stimulating factor receptor (hGM-CSF-R)</fullName>
    </submittedName>
</protein>
<name>A2NV12_HUMAN</name>
<proteinExistence type="evidence at transcript level"/>
<sequence>MPWGLQQENPWRQQIREAAMFA</sequence>